<reference evidence="1 2" key="1">
    <citation type="journal article" date="2019" name="Int. J. Syst. Evol. Microbiol.">
        <title>The Global Catalogue of Microorganisms (GCM) 10K type strain sequencing project: providing services to taxonomists for standard genome sequencing and annotation.</title>
        <authorList>
            <consortium name="The Broad Institute Genomics Platform"/>
            <consortium name="The Broad Institute Genome Sequencing Center for Infectious Disease"/>
            <person name="Wu L."/>
            <person name="Ma J."/>
        </authorList>
    </citation>
    <scope>NUCLEOTIDE SEQUENCE [LARGE SCALE GENOMIC DNA]</scope>
    <source>
        <strain evidence="1 2">JCM 13244</strain>
    </source>
</reference>
<proteinExistence type="predicted"/>
<accession>A0ABN2IJ86</accession>
<sequence length="342" mass="37018">MITSVPVGSWTWESGPRFFEGRPPLERGVRVAMAVGSLLADQGLVDGPSTARLEIRVEDDGGPAFLREVTVDGVFAEKPELAPELVQALHEAESAVRGGLRVAVALLAFPGRWTEGEAEHRAERVFSVDVSVWERASDLVTVHTYADAWLTHDLLGHPQPDVRAANAPGLRAALRAVSEFTQCEPDPGNPTWYATPTPTGFEDMPDEEPELLDSWHMFEIPYRSKKLRSRVPPGPEGYQELTESPVRYVAVASGEIVLGYLWAADAAVAAGYEPRNASGEKAFAAGVVWLTRLREAKRRGLSPEQALRGFSSLAEDSVSGRVVAGSEAVAPSLEDLQALSGR</sequence>
<evidence type="ECO:0000313" key="1">
    <source>
        <dbReference type="EMBL" id="GAA1706092.1"/>
    </source>
</evidence>
<dbReference type="RefSeq" id="WP_211122979.1">
    <property type="nucleotide sequence ID" value="NZ_BAAALR010000061.1"/>
</dbReference>
<comment type="caution">
    <text evidence="1">The sequence shown here is derived from an EMBL/GenBank/DDBJ whole genome shotgun (WGS) entry which is preliminary data.</text>
</comment>
<evidence type="ECO:0000313" key="2">
    <source>
        <dbReference type="Proteomes" id="UP001499947"/>
    </source>
</evidence>
<protein>
    <submittedName>
        <fullName evidence="1">Uncharacterized protein</fullName>
    </submittedName>
</protein>
<gene>
    <name evidence="1" type="ORF">GCM10009680_53600</name>
</gene>
<organism evidence="1 2">
    <name type="scientific">Streptomyces yatensis</name>
    <dbReference type="NCBI Taxonomy" id="155177"/>
    <lineage>
        <taxon>Bacteria</taxon>
        <taxon>Bacillati</taxon>
        <taxon>Actinomycetota</taxon>
        <taxon>Actinomycetes</taxon>
        <taxon>Kitasatosporales</taxon>
        <taxon>Streptomycetaceae</taxon>
        <taxon>Streptomyces</taxon>
        <taxon>Streptomyces violaceusniger group</taxon>
    </lineage>
</organism>
<dbReference type="EMBL" id="BAAALR010000061">
    <property type="protein sequence ID" value="GAA1706092.1"/>
    <property type="molecule type" value="Genomic_DNA"/>
</dbReference>
<name>A0ABN2IJ86_9ACTN</name>
<dbReference type="Proteomes" id="UP001499947">
    <property type="component" value="Unassembled WGS sequence"/>
</dbReference>
<keyword evidence="2" id="KW-1185">Reference proteome</keyword>